<comment type="caution">
    <text evidence="1">The sequence shown here is derived from an EMBL/GenBank/DDBJ whole genome shotgun (WGS) entry which is preliminary data.</text>
</comment>
<evidence type="ECO:0000313" key="2">
    <source>
        <dbReference type="Proteomes" id="UP000561726"/>
    </source>
</evidence>
<name>A0A7W8ZYP4_9MICO</name>
<accession>A0A7W8ZYP4</accession>
<protein>
    <submittedName>
        <fullName evidence="1">Uncharacterized protein</fullName>
    </submittedName>
</protein>
<sequence>MELGNRFHTIKYGTLPGYASPLCYRMATMTVRGQLAMISCADAHPLHAVSNGTGSRN</sequence>
<dbReference type="Proteomes" id="UP000561726">
    <property type="component" value="Unassembled WGS sequence"/>
</dbReference>
<proteinExistence type="predicted"/>
<evidence type="ECO:0000313" key="1">
    <source>
        <dbReference type="EMBL" id="MBB5642679.1"/>
    </source>
</evidence>
<dbReference type="AlphaFoldDB" id="A0A7W8ZYP4"/>
<dbReference type="EMBL" id="JACHBQ010000001">
    <property type="protein sequence ID" value="MBB5642679.1"/>
    <property type="molecule type" value="Genomic_DNA"/>
</dbReference>
<organism evidence="1 2">
    <name type="scientific">Cryobacterium roopkundense</name>
    <dbReference type="NCBI Taxonomy" id="1001240"/>
    <lineage>
        <taxon>Bacteria</taxon>
        <taxon>Bacillati</taxon>
        <taxon>Actinomycetota</taxon>
        <taxon>Actinomycetes</taxon>
        <taxon>Micrococcales</taxon>
        <taxon>Microbacteriaceae</taxon>
        <taxon>Cryobacterium</taxon>
    </lineage>
</organism>
<reference evidence="1 2" key="1">
    <citation type="submission" date="2020-08" db="EMBL/GenBank/DDBJ databases">
        <title>Sequencing the genomes of 1000 actinobacteria strains.</title>
        <authorList>
            <person name="Klenk H.-P."/>
        </authorList>
    </citation>
    <scope>NUCLEOTIDE SEQUENCE [LARGE SCALE GENOMIC DNA]</scope>
    <source>
        <strain evidence="1 2">DSM 21065</strain>
    </source>
</reference>
<gene>
    <name evidence="1" type="ORF">BJ997_003227</name>
</gene>